<name>A0A4U8UJA8_STECR</name>
<proteinExistence type="predicted"/>
<reference evidence="1 2" key="2">
    <citation type="journal article" date="2019" name="G3 (Bethesda)">
        <title>Hybrid Assembly of the Genome of the Entomopathogenic Nematode Steinernema carpocapsae Identifies the X-Chromosome.</title>
        <authorList>
            <person name="Serra L."/>
            <person name="Macchietto M."/>
            <person name="Macias-Munoz A."/>
            <person name="McGill C.J."/>
            <person name="Rodriguez I.M."/>
            <person name="Rodriguez B."/>
            <person name="Murad R."/>
            <person name="Mortazavi A."/>
        </authorList>
    </citation>
    <scope>NUCLEOTIDE SEQUENCE [LARGE SCALE GENOMIC DNA]</scope>
    <source>
        <strain evidence="1 2">ALL</strain>
    </source>
</reference>
<dbReference type="AlphaFoldDB" id="A0A4U8UJA8"/>
<accession>A0A4U8UJA8</accession>
<sequence length="131" mass="14463">MSSNLAIVFEAKYSPRKLHPIPEEDAVSVVDSGVFSEESPFLGPQESLHETSNSSFMDLEELGFEVVLPADPKASFISNPEALQKSIKFYVEDEDVVLEHKPIGGQTFDSNFVLVDFNSDGCVIEYDCGQI</sequence>
<evidence type="ECO:0000313" key="1">
    <source>
        <dbReference type="EMBL" id="TMS33022.1"/>
    </source>
</evidence>
<protein>
    <submittedName>
        <fullName evidence="1">Uncharacterized protein</fullName>
    </submittedName>
</protein>
<organism evidence="1 2">
    <name type="scientific">Steinernema carpocapsae</name>
    <name type="common">Entomopathogenic nematode</name>
    <dbReference type="NCBI Taxonomy" id="34508"/>
    <lineage>
        <taxon>Eukaryota</taxon>
        <taxon>Metazoa</taxon>
        <taxon>Ecdysozoa</taxon>
        <taxon>Nematoda</taxon>
        <taxon>Chromadorea</taxon>
        <taxon>Rhabditida</taxon>
        <taxon>Tylenchina</taxon>
        <taxon>Panagrolaimomorpha</taxon>
        <taxon>Strongyloidoidea</taxon>
        <taxon>Steinernematidae</taxon>
        <taxon>Steinernema</taxon>
    </lineage>
</organism>
<evidence type="ECO:0000313" key="2">
    <source>
        <dbReference type="Proteomes" id="UP000298663"/>
    </source>
</evidence>
<dbReference type="EMBL" id="AZBU02000001">
    <property type="protein sequence ID" value="TMS33022.1"/>
    <property type="molecule type" value="Genomic_DNA"/>
</dbReference>
<comment type="caution">
    <text evidence="1">The sequence shown here is derived from an EMBL/GenBank/DDBJ whole genome shotgun (WGS) entry which is preliminary data.</text>
</comment>
<keyword evidence="2" id="KW-1185">Reference proteome</keyword>
<gene>
    <name evidence="1" type="ORF">L596_000806</name>
</gene>
<dbReference type="Proteomes" id="UP000298663">
    <property type="component" value="Unassembled WGS sequence"/>
</dbReference>
<reference evidence="1 2" key="1">
    <citation type="journal article" date="2015" name="Genome Biol.">
        <title>Comparative genomics of Steinernema reveals deeply conserved gene regulatory networks.</title>
        <authorList>
            <person name="Dillman A.R."/>
            <person name="Macchietto M."/>
            <person name="Porter C.F."/>
            <person name="Rogers A."/>
            <person name="Williams B."/>
            <person name="Antoshechkin I."/>
            <person name="Lee M.M."/>
            <person name="Goodwin Z."/>
            <person name="Lu X."/>
            <person name="Lewis E.E."/>
            <person name="Goodrich-Blair H."/>
            <person name="Stock S.P."/>
            <person name="Adams B.J."/>
            <person name="Sternberg P.W."/>
            <person name="Mortazavi A."/>
        </authorList>
    </citation>
    <scope>NUCLEOTIDE SEQUENCE [LARGE SCALE GENOMIC DNA]</scope>
    <source>
        <strain evidence="1 2">ALL</strain>
    </source>
</reference>